<evidence type="ECO:0000313" key="1">
    <source>
        <dbReference type="EMBL" id="NUU81270.1"/>
    </source>
</evidence>
<organism evidence="1">
    <name type="scientific">Populus davidiana</name>
    <dbReference type="NCBI Taxonomy" id="266767"/>
    <lineage>
        <taxon>Eukaryota</taxon>
        <taxon>Viridiplantae</taxon>
        <taxon>Streptophyta</taxon>
        <taxon>Embryophyta</taxon>
        <taxon>Tracheophyta</taxon>
        <taxon>Spermatophyta</taxon>
        <taxon>Magnoliopsida</taxon>
        <taxon>eudicotyledons</taxon>
        <taxon>Gunneridae</taxon>
        <taxon>Pentapetalae</taxon>
        <taxon>rosids</taxon>
        <taxon>fabids</taxon>
        <taxon>Malpighiales</taxon>
        <taxon>Salicaceae</taxon>
        <taxon>Saliceae</taxon>
        <taxon>Populus</taxon>
    </lineage>
</organism>
<name>A0A6M2E868_9ROSI</name>
<sequence length="90" mass="10362">MDDNPLKLYDLKSYSNITRTSLNFLKPAIKKIQQALCQAETSSNRSSKITARHCNLWSQSSCTRVVMELGEQDGVAVARARRISWRWECR</sequence>
<proteinExistence type="predicted"/>
<accession>A0A6M2E868</accession>
<dbReference type="AlphaFoldDB" id="A0A6M2E868"/>
<reference evidence="1" key="1">
    <citation type="submission" date="2020-03" db="EMBL/GenBank/DDBJ databases">
        <authorList>
            <person name="Zhang R."/>
        </authorList>
    </citation>
    <scope>NUCLEOTIDE SEQUENCE</scope>
</reference>
<protein>
    <submittedName>
        <fullName evidence="1">Uncharacterized protein</fullName>
    </submittedName>
</protein>
<dbReference type="EMBL" id="GILB01000937">
    <property type="protein sequence ID" value="NUU81270.1"/>
    <property type="molecule type" value="Transcribed_RNA"/>
</dbReference>